<keyword evidence="2" id="KW-1185">Reference proteome</keyword>
<dbReference type="OMA" id="FRESNHD"/>
<dbReference type="HOGENOM" id="CLU_608849_0_0_1"/>
<proteinExistence type="predicted"/>
<protein>
    <submittedName>
        <fullName evidence="1">Uncharacterized protein</fullName>
    </submittedName>
</protein>
<dbReference type="AlphaFoldDB" id="A8HUJ5"/>
<dbReference type="OrthoDB" id="545197at2759"/>
<gene>
    <name evidence="1" type="ORF">CHLRE_13g586200v5</name>
</gene>
<name>A8HUJ5_CHLRE</name>
<accession>A8HUJ5</accession>
<dbReference type="InterPro" id="IPR019734">
    <property type="entry name" value="TPR_rpt"/>
</dbReference>
<dbReference type="SUPFAM" id="SSF48452">
    <property type="entry name" value="TPR-like"/>
    <property type="match status" value="2"/>
</dbReference>
<dbReference type="KEGG" id="cre:CHLRE_13g586200v5"/>
<dbReference type="PANTHER" id="PTHR44102">
    <property type="entry name" value="PROTEIN NPG1"/>
    <property type="match status" value="1"/>
</dbReference>
<dbReference type="InterPro" id="IPR043376">
    <property type="entry name" value="NPG1-like"/>
</dbReference>
<dbReference type="InParanoid" id="A8HUJ5"/>
<reference evidence="1 2" key="1">
    <citation type="journal article" date="2007" name="Science">
        <title>The Chlamydomonas genome reveals the evolution of key animal and plant functions.</title>
        <authorList>
            <person name="Merchant S.S."/>
            <person name="Prochnik S.E."/>
            <person name="Vallon O."/>
            <person name="Harris E.H."/>
            <person name="Karpowicz S.J."/>
            <person name="Witman G.B."/>
            <person name="Terry A."/>
            <person name="Salamov A."/>
            <person name="Fritz-Laylin L.K."/>
            <person name="Marechal-Drouard L."/>
            <person name="Marshall W.F."/>
            <person name="Qu L.H."/>
            <person name="Nelson D.R."/>
            <person name="Sanderfoot A.A."/>
            <person name="Spalding M.H."/>
            <person name="Kapitonov V.V."/>
            <person name="Ren Q."/>
            <person name="Ferris P."/>
            <person name="Lindquist E."/>
            <person name="Shapiro H."/>
            <person name="Lucas S.M."/>
            <person name="Grimwood J."/>
            <person name="Schmutz J."/>
            <person name="Cardol P."/>
            <person name="Cerutti H."/>
            <person name="Chanfreau G."/>
            <person name="Chen C.L."/>
            <person name="Cognat V."/>
            <person name="Croft M.T."/>
            <person name="Dent R."/>
            <person name="Dutcher S."/>
            <person name="Fernandez E."/>
            <person name="Fukuzawa H."/>
            <person name="Gonzalez-Ballester D."/>
            <person name="Gonzalez-Halphen D."/>
            <person name="Hallmann A."/>
            <person name="Hanikenne M."/>
            <person name="Hippler M."/>
            <person name="Inwood W."/>
            <person name="Jabbari K."/>
            <person name="Kalanon M."/>
            <person name="Kuras R."/>
            <person name="Lefebvre P.A."/>
            <person name="Lemaire S.D."/>
            <person name="Lobanov A.V."/>
            <person name="Lohr M."/>
            <person name="Manuell A."/>
            <person name="Meier I."/>
            <person name="Mets L."/>
            <person name="Mittag M."/>
            <person name="Mittelmeier T."/>
            <person name="Moroney J.V."/>
            <person name="Moseley J."/>
            <person name="Napoli C."/>
            <person name="Nedelcu A.M."/>
            <person name="Niyogi K."/>
            <person name="Novoselov S.V."/>
            <person name="Paulsen I.T."/>
            <person name="Pazour G."/>
            <person name="Purton S."/>
            <person name="Ral J.P."/>
            <person name="Riano-Pachon D.M."/>
            <person name="Riekhof W."/>
            <person name="Rymarquis L."/>
            <person name="Schroda M."/>
            <person name="Stern D."/>
            <person name="Umen J."/>
            <person name="Willows R."/>
            <person name="Wilson N."/>
            <person name="Zimmer S.L."/>
            <person name="Allmer J."/>
            <person name="Balk J."/>
            <person name="Bisova K."/>
            <person name="Chen C.J."/>
            <person name="Elias M."/>
            <person name="Gendler K."/>
            <person name="Hauser C."/>
            <person name="Lamb M.R."/>
            <person name="Ledford H."/>
            <person name="Long J.C."/>
            <person name="Minagawa J."/>
            <person name="Page M.D."/>
            <person name="Pan J."/>
            <person name="Pootakham W."/>
            <person name="Roje S."/>
            <person name="Rose A."/>
            <person name="Stahlberg E."/>
            <person name="Terauchi A.M."/>
            <person name="Yang P."/>
            <person name="Ball S."/>
            <person name="Bowler C."/>
            <person name="Dieckmann C.L."/>
            <person name="Gladyshev V.N."/>
            <person name="Green P."/>
            <person name="Jorgensen R."/>
            <person name="Mayfield S."/>
            <person name="Mueller-Roeber B."/>
            <person name="Rajamani S."/>
            <person name="Sayre R.T."/>
            <person name="Brokstein P."/>
            <person name="Dubchak I."/>
            <person name="Goodstein D."/>
            <person name="Hornick L."/>
            <person name="Huang Y.W."/>
            <person name="Jhaveri J."/>
            <person name="Luo Y."/>
            <person name="Martinez D."/>
            <person name="Ngau W.C."/>
            <person name="Otillar B."/>
            <person name="Poliakov A."/>
            <person name="Porter A."/>
            <person name="Szajkowski L."/>
            <person name="Werner G."/>
            <person name="Zhou K."/>
            <person name="Grigoriev I.V."/>
            <person name="Rokhsar D.S."/>
            <person name="Grossman A.R."/>
        </authorList>
    </citation>
    <scope>NUCLEOTIDE SEQUENCE [LARGE SCALE GENOMIC DNA]</scope>
    <source>
        <strain evidence="2">CC-503</strain>
    </source>
</reference>
<organism evidence="1 2">
    <name type="scientific">Chlamydomonas reinhardtii</name>
    <name type="common">Chlamydomonas smithii</name>
    <dbReference type="NCBI Taxonomy" id="3055"/>
    <lineage>
        <taxon>Eukaryota</taxon>
        <taxon>Viridiplantae</taxon>
        <taxon>Chlorophyta</taxon>
        <taxon>core chlorophytes</taxon>
        <taxon>Chlorophyceae</taxon>
        <taxon>CS clade</taxon>
        <taxon>Chlamydomonadales</taxon>
        <taxon>Chlamydomonadaceae</taxon>
        <taxon>Chlamydomonas</taxon>
    </lineage>
</organism>
<dbReference type="Gramene" id="PNW74121">
    <property type="protein sequence ID" value="PNW74121"/>
    <property type="gene ID" value="CHLRE_13g586200v5"/>
</dbReference>
<dbReference type="Proteomes" id="UP000006906">
    <property type="component" value="Chromosome 13"/>
</dbReference>
<evidence type="ECO:0000313" key="2">
    <source>
        <dbReference type="Proteomes" id="UP000006906"/>
    </source>
</evidence>
<dbReference type="STRING" id="3055.A8HUJ5"/>
<dbReference type="RefSeq" id="XP_001693860.1">
    <property type="nucleotide sequence ID" value="XM_001693808.2"/>
</dbReference>
<dbReference type="GeneID" id="5719407"/>
<evidence type="ECO:0000313" key="1">
    <source>
        <dbReference type="EMBL" id="PNW74121.1"/>
    </source>
</evidence>
<dbReference type="PANTHER" id="PTHR44102:SF5">
    <property type="entry name" value="PROTEIN NPG1"/>
    <property type="match status" value="1"/>
</dbReference>
<dbReference type="PaxDb" id="3055-EDP09114"/>
<dbReference type="Gene3D" id="1.25.40.10">
    <property type="entry name" value="Tetratricopeptide repeat domain"/>
    <property type="match status" value="2"/>
</dbReference>
<dbReference type="EMBL" id="CM008974">
    <property type="protein sequence ID" value="PNW74121.1"/>
    <property type="molecule type" value="Genomic_DNA"/>
</dbReference>
<dbReference type="SMART" id="SM00028">
    <property type="entry name" value="TPR"/>
    <property type="match status" value="4"/>
</dbReference>
<dbReference type="InterPro" id="IPR011990">
    <property type="entry name" value="TPR-like_helical_dom_sf"/>
</dbReference>
<sequence>MLAEARSKPNGADAWLGVAKSALQNGDPERCKVLLTSWLEQDPHNVAFNVLLSKALQQVGTPEALEKSVAAARSAVKAAAGGDVLPATVQLAVALGARARVHVRQQTERQNDRAEAVQLLSVLLDSGAAVAAGAAPAALAGARYSLALLQAEAGHAAAAMASARAALQDAQAAAAGSSSSSAAAAGAPAVTALCLVLVSVLLSSRRQFKLAASVLTAAPTTAALSSPGAPARPLWSDCLVLRLRSRLLAAQDDTPAAIAALAQAKKALTGWATAAAGGAAAGGNVPAGWNLDKLNAELAKVWGELGVALAHAGQRPEALAAADHALALAPWSAASRTALGAVQEALGRAGAAEAAYNDALALDPTCAAALLRQGSLHARRGSRPDLAVARDLLAEALRYEPAEAAGWYGLGRVAAALGHGFEAEAHLLTAVQLAGAAPLLPYSELPLAPP</sequence>